<proteinExistence type="predicted"/>
<protein>
    <submittedName>
        <fullName evidence="1">Uncharacterized protein</fullName>
    </submittedName>
</protein>
<evidence type="ECO:0000313" key="2">
    <source>
        <dbReference type="Proteomes" id="UP000238281"/>
    </source>
</evidence>
<evidence type="ECO:0000313" key="1">
    <source>
        <dbReference type="EMBL" id="PRM93879.1"/>
    </source>
</evidence>
<sequence>MKDVQIKVEDSSLEILLTILKNLRKDIVKEVIVKDASSFSIPKVSDEENKYYKEILKNMTTDDKIIVSEKSFTI</sequence>
<organism evidence="1 2">
    <name type="scientific">Aliarcobacter cryaerophilus</name>
    <dbReference type="NCBI Taxonomy" id="28198"/>
    <lineage>
        <taxon>Bacteria</taxon>
        <taxon>Pseudomonadati</taxon>
        <taxon>Campylobacterota</taxon>
        <taxon>Epsilonproteobacteria</taxon>
        <taxon>Campylobacterales</taxon>
        <taxon>Arcobacteraceae</taxon>
        <taxon>Aliarcobacter</taxon>
    </lineage>
</organism>
<accession>A0A2S9T509</accession>
<dbReference type="RefSeq" id="WP_105915665.1">
    <property type="nucleotide sequence ID" value="NZ_JAMXDN010000014.1"/>
</dbReference>
<dbReference type="Proteomes" id="UP000238281">
    <property type="component" value="Unassembled WGS sequence"/>
</dbReference>
<comment type="caution">
    <text evidence="1">The sequence shown here is derived from an EMBL/GenBank/DDBJ whole genome shotgun (WGS) entry which is preliminary data.</text>
</comment>
<dbReference type="AlphaFoldDB" id="A0A2S9T509"/>
<name>A0A2S9T509_9BACT</name>
<reference evidence="1 2" key="1">
    <citation type="submission" date="2017-09" db="EMBL/GenBank/DDBJ databases">
        <title>Reassesment of A. cryaerophilus.</title>
        <authorList>
            <person name="Perez-Cataluna A."/>
            <person name="Collado L."/>
            <person name="Salgado O."/>
            <person name="Lefinanco V."/>
            <person name="Figueras M.J."/>
        </authorList>
    </citation>
    <scope>NUCLEOTIDE SEQUENCE [LARGE SCALE GENOMIC DNA]</scope>
    <source>
        <strain evidence="1 2">LMG 10210</strain>
    </source>
</reference>
<gene>
    <name evidence="1" type="ORF">CJ673_07850</name>
</gene>
<dbReference type="EMBL" id="NXGE01000005">
    <property type="protein sequence ID" value="PRM93879.1"/>
    <property type="molecule type" value="Genomic_DNA"/>
</dbReference>